<evidence type="ECO:0000256" key="10">
    <source>
        <dbReference type="PIRNR" id="PIRNR015601"/>
    </source>
</evidence>
<dbReference type="InterPro" id="IPR046886">
    <property type="entry name" value="RsmE_MTase_dom"/>
</dbReference>
<dbReference type="InterPro" id="IPR015947">
    <property type="entry name" value="PUA-like_sf"/>
</dbReference>
<sequence length="245" mass="27162">MKTFYLEPELWGPARSGNSVELRGEEASHMLRSLRLDTGETVQLIDGLGTLGTFEITATAKHAAVLSPLEIQDIPLPHNPVSLALGWTKSLRRSILLEKATELQAAELIFWKAQRSQGKVPDEVKDSWQAKLLAGAKQCGNPRIPELKTCPNGVDDLIAMAKDYEHCYLLWEDQDCESILDFPAVTRPGKVLCVVGPEGGFTDEEAEALRENGFQAMSLGHSVLRWETAALMCLGLFWWGRHHAD</sequence>
<dbReference type="InterPro" id="IPR029026">
    <property type="entry name" value="tRNA_m1G_MTases_N"/>
</dbReference>
<evidence type="ECO:0000256" key="3">
    <source>
        <dbReference type="ARBA" id="ARBA00022490"/>
    </source>
</evidence>
<dbReference type="Proteomes" id="UP000189733">
    <property type="component" value="Unassembled WGS sequence"/>
</dbReference>
<dbReference type="Gene3D" id="3.40.1280.10">
    <property type="match status" value="1"/>
</dbReference>
<comment type="similarity">
    <text evidence="2 10">Belongs to the RNA methyltransferase RsmE family.</text>
</comment>
<dbReference type="InterPro" id="IPR029028">
    <property type="entry name" value="Alpha/beta_knot_MTases"/>
</dbReference>
<evidence type="ECO:0000256" key="9">
    <source>
        <dbReference type="ARBA" id="ARBA00047944"/>
    </source>
</evidence>
<dbReference type="GO" id="GO:0070475">
    <property type="term" value="P:rRNA base methylation"/>
    <property type="evidence" value="ECO:0007669"/>
    <property type="project" value="TreeGrafter"/>
</dbReference>
<keyword evidence="4 10" id="KW-0698">rRNA processing</keyword>
<keyword evidence="3 10" id="KW-0963">Cytoplasm</keyword>
<comment type="function">
    <text evidence="8 10">Specifically methylates the N3 position of the uracil ring of uridine 1498 (m3U1498) in 16S rRNA. Acts on the fully assembled 30S ribosomal subunit.</text>
</comment>
<dbReference type="Pfam" id="PF04452">
    <property type="entry name" value="Methyltrans_RNA"/>
    <property type="match status" value="1"/>
</dbReference>
<evidence type="ECO:0000256" key="4">
    <source>
        <dbReference type="ARBA" id="ARBA00022552"/>
    </source>
</evidence>
<keyword evidence="5 10" id="KW-0489">Methyltransferase</keyword>
<evidence type="ECO:0000256" key="2">
    <source>
        <dbReference type="ARBA" id="ARBA00005528"/>
    </source>
</evidence>
<evidence type="ECO:0000256" key="6">
    <source>
        <dbReference type="ARBA" id="ARBA00022679"/>
    </source>
</evidence>
<evidence type="ECO:0000313" key="14">
    <source>
        <dbReference type="Proteomes" id="UP000189733"/>
    </source>
</evidence>
<dbReference type="SUPFAM" id="SSF75217">
    <property type="entry name" value="alpha/beta knot"/>
    <property type="match status" value="1"/>
</dbReference>
<dbReference type="AlphaFoldDB" id="A0A1T4W2Q7"/>
<evidence type="ECO:0000256" key="8">
    <source>
        <dbReference type="ARBA" id="ARBA00025699"/>
    </source>
</evidence>
<gene>
    <name evidence="13" type="ORF">SAMN02745702_01506</name>
</gene>
<dbReference type="RefSeq" id="WP_078684787.1">
    <property type="nucleotide sequence ID" value="NZ_FUYA01000004.1"/>
</dbReference>
<organism evidence="13 14">
    <name type="scientific">Desulfobaculum bizertense DSM 18034</name>
    <dbReference type="NCBI Taxonomy" id="1121442"/>
    <lineage>
        <taxon>Bacteria</taxon>
        <taxon>Pseudomonadati</taxon>
        <taxon>Thermodesulfobacteriota</taxon>
        <taxon>Desulfovibrionia</taxon>
        <taxon>Desulfovibrionales</taxon>
        <taxon>Desulfovibrionaceae</taxon>
        <taxon>Desulfobaculum</taxon>
    </lineage>
</organism>
<dbReference type="NCBIfam" id="NF008703">
    <property type="entry name" value="PRK11713.6-2"/>
    <property type="match status" value="1"/>
</dbReference>
<evidence type="ECO:0000259" key="12">
    <source>
        <dbReference type="Pfam" id="PF20260"/>
    </source>
</evidence>
<dbReference type="InterPro" id="IPR046887">
    <property type="entry name" value="RsmE_PUA-like"/>
</dbReference>
<protein>
    <recommendedName>
        <fullName evidence="10">Ribosomal RNA small subunit methyltransferase E</fullName>
        <ecNumber evidence="10">2.1.1.193</ecNumber>
    </recommendedName>
</protein>
<evidence type="ECO:0000259" key="11">
    <source>
        <dbReference type="Pfam" id="PF04452"/>
    </source>
</evidence>
<dbReference type="PANTHER" id="PTHR30027:SF3">
    <property type="entry name" value="16S RRNA (URACIL(1498)-N(3))-METHYLTRANSFERASE"/>
    <property type="match status" value="1"/>
</dbReference>
<evidence type="ECO:0000256" key="1">
    <source>
        <dbReference type="ARBA" id="ARBA00004496"/>
    </source>
</evidence>
<dbReference type="GO" id="GO:0070042">
    <property type="term" value="F:rRNA (uridine-N3-)-methyltransferase activity"/>
    <property type="evidence" value="ECO:0007669"/>
    <property type="project" value="TreeGrafter"/>
</dbReference>
<dbReference type="PANTHER" id="PTHR30027">
    <property type="entry name" value="RIBOSOMAL RNA SMALL SUBUNIT METHYLTRANSFERASE E"/>
    <property type="match status" value="1"/>
</dbReference>
<keyword evidence="14" id="KW-1185">Reference proteome</keyword>
<proteinExistence type="inferred from homology"/>
<dbReference type="CDD" id="cd18084">
    <property type="entry name" value="RsmE-like"/>
    <property type="match status" value="1"/>
</dbReference>
<comment type="subcellular location">
    <subcellularLocation>
        <location evidence="1 10">Cytoplasm</location>
    </subcellularLocation>
</comment>
<dbReference type="Pfam" id="PF20260">
    <property type="entry name" value="PUA_4"/>
    <property type="match status" value="1"/>
</dbReference>
<keyword evidence="6 10" id="KW-0808">Transferase</keyword>
<feature type="domain" description="Ribosomal RNA small subunit methyltransferase E PUA-like" evidence="12">
    <location>
        <begin position="22"/>
        <end position="67"/>
    </location>
</feature>
<evidence type="ECO:0000256" key="7">
    <source>
        <dbReference type="ARBA" id="ARBA00022691"/>
    </source>
</evidence>
<dbReference type="NCBIfam" id="TIGR00046">
    <property type="entry name" value="RsmE family RNA methyltransferase"/>
    <property type="match status" value="1"/>
</dbReference>
<dbReference type="EMBL" id="FUYA01000004">
    <property type="protein sequence ID" value="SKA71526.1"/>
    <property type="molecule type" value="Genomic_DNA"/>
</dbReference>
<keyword evidence="7 10" id="KW-0949">S-adenosyl-L-methionine</keyword>
<dbReference type="STRING" id="1121442.SAMN02745702_01506"/>
<evidence type="ECO:0000313" key="13">
    <source>
        <dbReference type="EMBL" id="SKA71526.1"/>
    </source>
</evidence>
<reference evidence="13 14" key="1">
    <citation type="submission" date="2017-02" db="EMBL/GenBank/DDBJ databases">
        <authorList>
            <person name="Peterson S.W."/>
        </authorList>
    </citation>
    <scope>NUCLEOTIDE SEQUENCE [LARGE SCALE GENOMIC DNA]</scope>
    <source>
        <strain evidence="13 14">DSM 18034</strain>
    </source>
</reference>
<dbReference type="OrthoDB" id="9815641at2"/>
<dbReference type="InterPro" id="IPR006700">
    <property type="entry name" value="RsmE"/>
</dbReference>
<dbReference type="EC" id="2.1.1.193" evidence="10"/>
<accession>A0A1T4W2Q7</accession>
<evidence type="ECO:0000256" key="5">
    <source>
        <dbReference type="ARBA" id="ARBA00022603"/>
    </source>
</evidence>
<comment type="catalytic activity">
    <reaction evidence="9 10">
        <text>uridine(1498) in 16S rRNA + S-adenosyl-L-methionine = N(3)-methyluridine(1498) in 16S rRNA + S-adenosyl-L-homocysteine + H(+)</text>
        <dbReference type="Rhea" id="RHEA:42920"/>
        <dbReference type="Rhea" id="RHEA-COMP:10283"/>
        <dbReference type="Rhea" id="RHEA-COMP:10284"/>
        <dbReference type="ChEBI" id="CHEBI:15378"/>
        <dbReference type="ChEBI" id="CHEBI:57856"/>
        <dbReference type="ChEBI" id="CHEBI:59789"/>
        <dbReference type="ChEBI" id="CHEBI:65315"/>
        <dbReference type="ChEBI" id="CHEBI:74502"/>
        <dbReference type="EC" id="2.1.1.193"/>
    </reaction>
</comment>
<dbReference type="SUPFAM" id="SSF88697">
    <property type="entry name" value="PUA domain-like"/>
    <property type="match status" value="1"/>
</dbReference>
<feature type="domain" description="Ribosomal RNA small subunit methyltransferase E methyltransferase" evidence="11">
    <location>
        <begin position="80"/>
        <end position="237"/>
    </location>
</feature>
<dbReference type="PIRSF" id="PIRSF015601">
    <property type="entry name" value="MTase_slr0722"/>
    <property type="match status" value="1"/>
</dbReference>
<dbReference type="GO" id="GO:0005737">
    <property type="term" value="C:cytoplasm"/>
    <property type="evidence" value="ECO:0007669"/>
    <property type="project" value="UniProtKB-SubCell"/>
</dbReference>
<name>A0A1T4W2Q7_9BACT</name>